<dbReference type="EMBL" id="QPIZ01000002">
    <property type="protein sequence ID" value="RCW39035.1"/>
    <property type="molecule type" value="Genomic_DNA"/>
</dbReference>
<evidence type="ECO:0000313" key="1">
    <source>
        <dbReference type="EMBL" id="RCW39035.1"/>
    </source>
</evidence>
<proteinExistence type="predicted"/>
<evidence type="ECO:0000313" key="2">
    <source>
        <dbReference type="Proteomes" id="UP000252733"/>
    </source>
</evidence>
<organism evidence="1 2">
    <name type="scientific">Marinilabilia salmonicolor</name>
    <dbReference type="NCBI Taxonomy" id="989"/>
    <lineage>
        <taxon>Bacteria</taxon>
        <taxon>Pseudomonadati</taxon>
        <taxon>Bacteroidota</taxon>
        <taxon>Bacteroidia</taxon>
        <taxon>Marinilabiliales</taxon>
        <taxon>Marinilabiliaceae</taxon>
        <taxon>Marinilabilia</taxon>
    </lineage>
</organism>
<accession>A0A368VFM7</accession>
<keyword evidence="2" id="KW-1185">Reference proteome</keyword>
<comment type="caution">
    <text evidence="1">The sequence shown here is derived from an EMBL/GenBank/DDBJ whole genome shotgun (WGS) entry which is preliminary data.</text>
</comment>
<dbReference type="AlphaFoldDB" id="A0A368VFM7"/>
<gene>
    <name evidence="1" type="ORF">DFO77_102190</name>
</gene>
<dbReference type="Proteomes" id="UP000252733">
    <property type="component" value="Unassembled WGS sequence"/>
</dbReference>
<reference evidence="1 2" key="1">
    <citation type="submission" date="2018-07" db="EMBL/GenBank/DDBJ databases">
        <title>Freshwater and sediment microbial communities from various areas in North America, analyzing microbe dynamics in response to fracking.</title>
        <authorList>
            <person name="Lamendella R."/>
        </authorList>
    </citation>
    <scope>NUCLEOTIDE SEQUENCE [LARGE SCALE GENOMIC DNA]</scope>
    <source>
        <strain evidence="1 2">160A</strain>
    </source>
</reference>
<protein>
    <submittedName>
        <fullName evidence="1">Uncharacterized protein</fullName>
    </submittedName>
</protein>
<sequence length="48" mass="5688">MLNWVIQKLSITMFNYLLNSGVLDKIDSKIGHYFFHQFSLRLPKFIGI</sequence>
<name>A0A368VFM7_9BACT</name>